<reference evidence="3" key="1">
    <citation type="journal article" date="2015" name="Infect. Genet. Evol.">
        <title>Intrapatient diversity of Achromobacter spp. involved in chronic colonization of Cystic Fibrosis airways.</title>
        <authorList>
            <person name="Dupont C."/>
            <person name="Michon A.L."/>
            <person name="Jumas-Bilak E."/>
            <person name="Norskov-Lauritsen N."/>
            <person name="Chiron R."/>
            <person name="Marchandin H."/>
        </authorList>
    </citation>
    <scope>NUCLEOTIDE SEQUENCE</scope>
    <source>
        <strain evidence="2">Ax26</strain>
        <strain evidence="3">Ax27</strain>
    </source>
</reference>
<dbReference type="EMBL" id="KP082980">
    <property type="protein sequence ID" value="AJF46284.1"/>
    <property type="molecule type" value="Genomic_DNA"/>
</dbReference>
<evidence type="ECO:0000313" key="2">
    <source>
        <dbReference type="EMBL" id="AJF46284.1"/>
    </source>
</evidence>
<feature type="compositionally biased region" description="Basic and acidic residues" evidence="1">
    <location>
        <begin position="160"/>
        <end position="183"/>
    </location>
</feature>
<gene>
    <name evidence="3" type="primary">eno</name>
</gene>
<name>A0A0B5HGI6_ALCXX</name>
<feature type="compositionally biased region" description="Basic and acidic residues" evidence="1">
    <location>
        <begin position="57"/>
        <end position="67"/>
    </location>
</feature>
<feature type="compositionally biased region" description="Basic and acidic residues" evidence="1">
    <location>
        <begin position="136"/>
        <end position="146"/>
    </location>
</feature>
<dbReference type="EMBL" id="KP082981">
    <property type="protein sequence ID" value="AJF46285.1"/>
    <property type="molecule type" value="Genomic_DNA"/>
</dbReference>
<feature type="region of interest" description="Disordered" evidence="1">
    <location>
        <begin position="1"/>
        <end position="183"/>
    </location>
</feature>
<organism evidence="3">
    <name type="scientific">Alcaligenes xylosoxydans xylosoxydans</name>
    <name type="common">Achromobacter xylosoxidans</name>
    <dbReference type="NCBI Taxonomy" id="85698"/>
    <lineage>
        <taxon>Bacteria</taxon>
        <taxon>Pseudomonadati</taxon>
        <taxon>Pseudomonadota</taxon>
        <taxon>Betaproteobacteria</taxon>
        <taxon>Burkholderiales</taxon>
        <taxon>Alcaligenaceae</taxon>
        <taxon>Achromobacter</taxon>
    </lineage>
</organism>
<feature type="compositionally biased region" description="Basic residues" evidence="1">
    <location>
        <begin position="90"/>
        <end position="104"/>
    </location>
</feature>
<proteinExistence type="predicted"/>
<evidence type="ECO:0000313" key="3">
    <source>
        <dbReference type="EMBL" id="AJF46285.1"/>
    </source>
</evidence>
<feature type="compositionally biased region" description="Low complexity" evidence="1">
    <location>
        <begin position="80"/>
        <end position="89"/>
    </location>
</feature>
<feature type="non-terminal residue" evidence="3">
    <location>
        <position position="183"/>
    </location>
</feature>
<accession>A0A0B5HGI6</accession>
<dbReference type="AlphaFoldDB" id="A0A0B5HGI6"/>
<feature type="non-terminal residue" evidence="3">
    <location>
        <position position="1"/>
    </location>
</feature>
<protein>
    <submittedName>
        <fullName evidence="3">Enolase</fullName>
    </submittedName>
</protein>
<sequence>PRPAGTDDPAGGRGQLPRGPALGRRSLPHAQEADPRPGHVHRGGRRGRFRPQRGQPRSRDPADPEGHHRSRLRAGHADRPGPGLRQLRVLPRRQVHPGRRRRHLAVLAGIHQPAGHLVRQVPDHLDRGRHGRKRLGRLEAADRPARQEGAVGGRRPVRHQHQDPARRHPEGRGQLDPHQDQPD</sequence>
<feature type="compositionally biased region" description="Basic residues" evidence="1">
    <location>
        <begin position="38"/>
        <end position="51"/>
    </location>
</feature>
<evidence type="ECO:0000256" key="1">
    <source>
        <dbReference type="SAM" id="MobiDB-lite"/>
    </source>
</evidence>